<accession>A0A1G6P2Y2</accession>
<dbReference type="AlphaFoldDB" id="A0A1G6P2Y2"/>
<reference evidence="3" key="1">
    <citation type="submission" date="2016-10" db="EMBL/GenBank/DDBJ databases">
        <authorList>
            <person name="Varghese N."/>
            <person name="Submissions S."/>
        </authorList>
    </citation>
    <scope>NUCLEOTIDE SEQUENCE [LARGE SCALE GENOMIC DNA]</scope>
    <source>
        <strain evidence="3">CGMCC 4.3504</strain>
    </source>
</reference>
<evidence type="ECO:0000313" key="3">
    <source>
        <dbReference type="Proteomes" id="UP000182100"/>
    </source>
</evidence>
<dbReference type="EMBL" id="FMZK01000003">
    <property type="protein sequence ID" value="SDC74368.1"/>
    <property type="molecule type" value="Genomic_DNA"/>
</dbReference>
<feature type="compositionally biased region" description="Basic and acidic residues" evidence="1">
    <location>
        <begin position="1"/>
        <end position="11"/>
    </location>
</feature>
<dbReference type="Proteomes" id="UP000182100">
    <property type="component" value="Unassembled WGS sequence"/>
</dbReference>
<keyword evidence="3" id="KW-1185">Reference proteome</keyword>
<feature type="region of interest" description="Disordered" evidence="1">
    <location>
        <begin position="1"/>
        <end position="62"/>
    </location>
</feature>
<proteinExistence type="predicted"/>
<evidence type="ECO:0000256" key="1">
    <source>
        <dbReference type="SAM" id="MobiDB-lite"/>
    </source>
</evidence>
<protein>
    <submittedName>
        <fullName evidence="2">Uncharacterized protein</fullName>
    </submittedName>
</protein>
<evidence type="ECO:0000313" key="2">
    <source>
        <dbReference type="EMBL" id="SDC74368.1"/>
    </source>
</evidence>
<sequence length="62" mass="6394">MQRTENARGTEARPQSSAGVSMRDLLAAGAAAAAISTPPRAPEPHPRPRLAGPGNGHRREAA</sequence>
<name>A0A1G6P2Y2_9ACTN</name>
<dbReference type="RefSeq" id="WP_055572649.1">
    <property type="nucleotide sequence ID" value="NZ_FMZK01000003.1"/>
</dbReference>
<organism evidence="2 3">
    <name type="scientific">Streptomyces prasinopilosus</name>
    <dbReference type="NCBI Taxonomy" id="67344"/>
    <lineage>
        <taxon>Bacteria</taxon>
        <taxon>Bacillati</taxon>
        <taxon>Actinomycetota</taxon>
        <taxon>Actinomycetes</taxon>
        <taxon>Kitasatosporales</taxon>
        <taxon>Streptomycetaceae</taxon>
        <taxon>Streptomyces</taxon>
    </lineage>
</organism>
<gene>
    <name evidence="2" type="ORF">SAMN05216505_103391</name>
</gene>